<dbReference type="NCBIfam" id="TIGR04258">
    <property type="entry name" value="4helix_suffix"/>
    <property type="match status" value="1"/>
</dbReference>
<dbReference type="RefSeq" id="WP_146683786.1">
    <property type="nucleotide sequence ID" value="NZ_CP019646.1"/>
</dbReference>
<evidence type="ECO:0000313" key="2">
    <source>
        <dbReference type="Proteomes" id="UP000188181"/>
    </source>
</evidence>
<dbReference type="EMBL" id="CP019646">
    <property type="protein sequence ID" value="AQQ71623.1"/>
    <property type="molecule type" value="Genomic_DNA"/>
</dbReference>
<dbReference type="Proteomes" id="UP000188181">
    <property type="component" value="Chromosome"/>
</dbReference>
<dbReference type="Gene3D" id="1.20.1440.60">
    <property type="entry name" value="23S rRNA-intervening sequence"/>
    <property type="match status" value="1"/>
</dbReference>
<reference evidence="2" key="1">
    <citation type="submission" date="2017-02" db="EMBL/GenBank/DDBJ databases">
        <title>Comparative genomics and description of representatives of a novel lineage of planctomycetes thriving in anoxic sediments.</title>
        <authorList>
            <person name="Spring S."/>
            <person name="Bunk B."/>
            <person name="Sproer C."/>
        </authorList>
    </citation>
    <scope>NUCLEOTIDE SEQUENCE [LARGE SCALE GENOMIC DNA]</scope>
    <source>
        <strain evidence="2">SM-Chi-D1</strain>
    </source>
</reference>
<accession>A0A1Q2MG10</accession>
<dbReference type="SUPFAM" id="SSF158446">
    <property type="entry name" value="IVS-encoded protein-like"/>
    <property type="match status" value="1"/>
</dbReference>
<proteinExistence type="predicted"/>
<organism evidence="1 2">
    <name type="scientific">Limihaloglobus sulfuriphilus</name>
    <dbReference type="NCBI Taxonomy" id="1851148"/>
    <lineage>
        <taxon>Bacteria</taxon>
        <taxon>Pseudomonadati</taxon>
        <taxon>Planctomycetota</taxon>
        <taxon>Phycisphaerae</taxon>
        <taxon>Sedimentisphaerales</taxon>
        <taxon>Sedimentisphaeraceae</taxon>
        <taxon>Limihaloglobus</taxon>
    </lineage>
</organism>
<protein>
    <submittedName>
        <fullName evidence="1">Four helix bundle suffix domain protein</fullName>
    </submittedName>
</protein>
<evidence type="ECO:0000313" key="1">
    <source>
        <dbReference type="EMBL" id="AQQ71623.1"/>
    </source>
</evidence>
<keyword evidence="2" id="KW-1185">Reference proteome</keyword>
<sequence>MSDENLIPVHGGYRNLKSFQLAQLVYDITVVFCGRYVDKFSRTTDQMVQAARSGVQNIAEGSQASGTSKKTELKLTSVARASLEELRLDYEDFLRQRCLPQLLPDEPAMMRFKKLRCNSLEQFRGWVDKEKRILVRGGEETDPHRHAQTNTGGKSHVEKFVIVSERPCPSRMISAMLAANAVLSLLNLTCYLLEKQIKSQAKDFEQKGGFTERLYRVRSQKRQRY</sequence>
<dbReference type="STRING" id="1851148.SMSP2_02000"/>
<gene>
    <name evidence="1" type="ORF">SMSP2_02000</name>
</gene>
<dbReference type="KEGG" id="pbas:SMSP2_02000"/>
<name>A0A1Q2MG10_9BACT</name>
<dbReference type="InterPro" id="IPR012657">
    <property type="entry name" value="23S_rRNA-intervening_sequence"/>
</dbReference>
<dbReference type="AlphaFoldDB" id="A0A1Q2MG10"/>
<dbReference type="InterPro" id="IPR026354">
    <property type="entry name" value="4helix_suffix_dom"/>
</dbReference>
<dbReference type="InterPro" id="IPR036583">
    <property type="entry name" value="23S_rRNA_IVS_sf"/>
</dbReference>
<dbReference type="OrthoDB" id="9796189at2"/>
<dbReference type="NCBIfam" id="TIGR02436">
    <property type="entry name" value="four helix bundle protein"/>
    <property type="match status" value="1"/>
</dbReference>